<evidence type="ECO:0000313" key="3">
    <source>
        <dbReference type="Proteomes" id="UP000546031"/>
    </source>
</evidence>
<feature type="chain" id="PRO_5032362337" description="Porin" evidence="1">
    <location>
        <begin position="26"/>
        <end position="284"/>
    </location>
</feature>
<gene>
    <name evidence="2" type="ORF">HUO12_07760</name>
</gene>
<evidence type="ECO:0000313" key="2">
    <source>
        <dbReference type="EMBL" id="NVE94794.1"/>
    </source>
</evidence>
<evidence type="ECO:0000256" key="1">
    <source>
        <dbReference type="SAM" id="SignalP"/>
    </source>
</evidence>
<accession>A0A850H6C5</accession>
<sequence length="284" mass="29275">MLTSIRGLTAATFAGAFALSTPALASEAEADAAGSDVTTVLSGEVTQADFDRAMAEVDEDKVSYQDGGSGFEFSGNVALVSEYRFRGVDLSGGDIAVQGGVDLAHSSGFYLGTWGSSLDEDTVGYGHTELDVYGGFGGDLAEGVSFDIGVIAYLYPNAGPGDFDYIEFYGSLGFNLGPAEATVGIAYAPDQDSLGSTDNLYLYTDLGIGIPNTPLTLTGHLGYTDGFLTFTDNSKAFDWSIGVEAAVAGPVSVGVAYVGAEGDFLPGDYNFTDDAIVLTLSASI</sequence>
<keyword evidence="1" id="KW-0732">Signal</keyword>
<feature type="signal peptide" evidence="1">
    <location>
        <begin position="1"/>
        <end position="25"/>
    </location>
</feature>
<dbReference type="AlphaFoldDB" id="A0A850H6C5"/>
<proteinExistence type="predicted"/>
<comment type="caution">
    <text evidence="2">The sequence shown here is derived from an EMBL/GenBank/DDBJ whole genome shotgun (WGS) entry which is preliminary data.</text>
</comment>
<name>A0A850H6C5_9SPHN</name>
<dbReference type="Pfam" id="PF09694">
    <property type="entry name" value="Gcw_chp"/>
    <property type="match status" value="1"/>
</dbReference>
<dbReference type="Proteomes" id="UP000546031">
    <property type="component" value="Unassembled WGS sequence"/>
</dbReference>
<dbReference type="EMBL" id="JABWTA010000001">
    <property type="protein sequence ID" value="NVE94794.1"/>
    <property type="molecule type" value="Genomic_DNA"/>
</dbReference>
<dbReference type="RefSeq" id="WP_176273031.1">
    <property type="nucleotide sequence ID" value="NZ_JABWTA010000001.1"/>
</dbReference>
<keyword evidence="3" id="KW-1185">Reference proteome</keyword>
<reference evidence="2 3" key="1">
    <citation type="submission" date="2020-06" db="EMBL/GenBank/DDBJ databases">
        <title>Altererythrobacter lutimaris sp. nov., a marine bacterium isolated from a tidal flat.</title>
        <authorList>
            <person name="Kim D."/>
            <person name="Yoo Y."/>
            <person name="Kim J.-J."/>
        </authorList>
    </citation>
    <scope>NUCLEOTIDE SEQUENCE [LARGE SCALE GENOMIC DNA]</scope>
    <source>
        <strain evidence="2 3">JGD-16</strain>
    </source>
</reference>
<evidence type="ECO:0008006" key="4">
    <source>
        <dbReference type="Google" id="ProtNLM"/>
    </source>
</evidence>
<organism evidence="2 3">
    <name type="scientific">Altererythrobacter lutimaris</name>
    <dbReference type="NCBI Taxonomy" id="2743979"/>
    <lineage>
        <taxon>Bacteria</taxon>
        <taxon>Pseudomonadati</taxon>
        <taxon>Pseudomonadota</taxon>
        <taxon>Alphaproteobacteria</taxon>
        <taxon>Sphingomonadales</taxon>
        <taxon>Erythrobacteraceae</taxon>
        <taxon>Altererythrobacter</taxon>
    </lineage>
</organism>
<dbReference type="NCBIfam" id="TIGR02001">
    <property type="entry name" value="gcw_chp"/>
    <property type="match status" value="1"/>
</dbReference>
<dbReference type="InterPro" id="IPR010239">
    <property type="entry name" value="CHP02001"/>
</dbReference>
<protein>
    <recommendedName>
        <fullName evidence="4">Porin</fullName>
    </recommendedName>
</protein>